<organism evidence="2 3">
    <name type="scientific">Promicromonospora aerolata</name>
    <dbReference type="NCBI Taxonomy" id="195749"/>
    <lineage>
        <taxon>Bacteria</taxon>
        <taxon>Bacillati</taxon>
        <taxon>Actinomycetota</taxon>
        <taxon>Actinomycetes</taxon>
        <taxon>Micrococcales</taxon>
        <taxon>Promicromonosporaceae</taxon>
        <taxon>Promicromonospora</taxon>
    </lineage>
</organism>
<feature type="compositionally biased region" description="Basic and acidic residues" evidence="1">
    <location>
        <begin position="22"/>
        <end position="32"/>
    </location>
</feature>
<accession>A0ABW4V1T2</accession>
<feature type="region of interest" description="Disordered" evidence="1">
    <location>
        <begin position="73"/>
        <end position="116"/>
    </location>
</feature>
<keyword evidence="3" id="KW-1185">Reference proteome</keyword>
<feature type="compositionally biased region" description="Polar residues" evidence="1">
    <location>
        <begin position="1"/>
        <end position="13"/>
    </location>
</feature>
<name>A0ABW4V1T2_9MICO</name>
<feature type="compositionally biased region" description="Basic and acidic residues" evidence="1">
    <location>
        <begin position="92"/>
        <end position="101"/>
    </location>
</feature>
<gene>
    <name evidence="2" type="ORF">ACFSL2_01465</name>
</gene>
<dbReference type="EMBL" id="JBHUHF010000001">
    <property type="protein sequence ID" value="MFD2024172.1"/>
    <property type="molecule type" value="Genomic_DNA"/>
</dbReference>
<dbReference type="Proteomes" id="UP001597338">
    <property type="component" value="Unassembled WGS sequence"/>
</dbReference>
<proteinExistence type="predicted"/>
<evidence type="ECO:0008006" key="4">
    <source>
        <dbReference type="Google" id="ProtNLM"/>
    </source>
</evidence>
<comment type="caution">
    <text evidence="2">The sequence shown here is derived from an EMBL/GenBank/DDBJ whole genome shotgun (WGS) entry which is preliminary data.</text>
</comment>
<feature type="region of interest" description="Disordered" evidence="1">
    <location>
        <begin position="1"/>
        <end position="47"/>
    </location>
</feature>
<sequence>MITSRDVPTTQPEQPDATPRGQESRTAQRRDTAQGQSTNEVPDRPSNAIAHEAEKRLPRSAYSAALLGRVNAVVHPDGAGGPKRRVPSHKAPVSERVKDQFEQPTTPAAVGSEYEG</sequence>
<evidence type="ECO:0000256" key="1">
    <source>
        <dbReference type="SAM" id="MobiDB-lite"/>
    </source>
</evidence>
<reference evidence="3" key="1">
    <citation type="journal article" date="2019" name="Int. J. Syst. Evol. Microbiol.">
        <title>The Global Catalogue of Microorganisms (GCM) 10K type strain sequencing project: providing services to taxonomists for standard genome sequencing and annotation.</title>
        <authorList>
            <consortium name="The Broad Institute Genomics Platform"/>
            <consortium name="The Broad Institute Genome Sequencing Center for Infectious Disease"/>
            <person name="Wu L."/>
            <person name="Ma J."/>
        </authorList>
    </citation>
    <scope>NUCLEOTIDE SEQUENCE [LARGE SCALE GENOMIC DNA]</scope>
    <source>
        <strain evidence="3">CCM 7043</strain>
    </source>
</reference>
<protein>
    <recommendedName>
        <fullName evidence="4">Centromere-binding protein ParB C-terminal domain-containing protein</fullName>
    </recommendedName>
</protein>
<evidence type="ECO:0000313" key="3">
    <source>
        <dbReference type="Proteomes" id="UP001597338"/>
    </source>
</evidence>
<dbReference type="RefSeq" id="WP_377196126.1">
    <property type="nucleotide sequence ID" value="NZ_JBHUHF010000001.1"/>
</dbReference>
<evidence type="ECO:0000313" key="2">
    <source>
        <dbReference type="EMBL" id="MFD2024172.1"/>
    </source>
</evidence>